<dbReference type="EMBL" id="JANJQO010000199">
    <property type="protein sequence ID" value="KAJ2980439.1"/>
    <property type="molecule type" value="Genomic_DNA"/>
</dbReference>
<protein>
    <submittedName>
        <fullName evidence="1">Uncharacterized protein</fullName>
    </submittedName>
</protein>
<proteinExistence type="predicted"/>
<gene>
    <name evidence="1" type="ORF">NQ176_g2643</name>
</gene>
<dbReference type="Proteomes" id="UP001143910">
    <property type="component" value="Unassembled WGS sequence"/>
</dbReference>
<organism evidence="1 2">
    <name type="scientific">Zarea fungicola</name>
    <dbReference type="NCBI Taxonomy" id="93591"/>
    <lineage>
        <taxon>Eukaryota</taxon>
        <taxon>Fungi</taxon>
        <taxon>Dikarya</taxon>
        <taxon>Ascomycota</taxon>
        <taxon>Pezizomycotina</taxon>
        <taxon>Sordariomycetes</taxon>
        <taxon>Hypocreomycetidae</taxon>
        <taxon>Hypocreales</taxon>
        <taxon>Cordycipitaceae</taxon>
        <taxon>Zarea</taxon>
    </lineage>
</organism>
<accession>A0ACC1NPU2</accession>
<evidence type="ECO:0000313" key="2">
    <source>
        <dbReference type="Proteomes" id="UP001143910"/>
    </source>
</evidence>
<evidence type="ECO:0000313" key="1">
    <source>
        <dbReference type="EMBL" id="KAJ2980439.1"/>
    </source>
</evidence>
<sequence length="369" mass="39405">MRLAVSAASFLTLLGYVSAVAIPCNDGFPNPNADQQVAIAKEAGGLLPNVDLPTKLGPASIITFQLIRFNELFETAFFDSLIANVTKEIDGFKVHQHKDKLLKILTAIRAQEEQHAIAAEAALKTANTTFIPSACQYRFPTTDLAGAIDLAETFTAVVLGVLQGASVNFAKESTLVPVQLIASVIGQEGEQNGFFRHILKQIPSESPFLTFVPAAFAYTALQLFVVPGSCPYPLSNINLPIFPGLSVNDGPIAAIEPKDQRLSFAADLSTSDKAKSAPSYDGSKLFITYSTGQQKPISVPITNVKWDGPKISFDAEFPFEKNVMQGFSLAALTTGGNFTAVDDIVASTLAAPAFIQVKKSSDCDKLAEV</sequence>
<reference evidence="1" key="1">
    <citation type="submission" date="2022-08" db="EMBL/GenBank/DDBJ databases">
        <title>Genome Sequence of Lecanicillium fungicola.</title>
        <authorList>
            <person name="Buettner E."/>
        </authorList>
    </citation>
    <scope>NUCLEOTIDE SEQUENCE</scope>
    <source>
        <strain evidence="1">Babe33</strain>
    </source>
</reference>
<keyword evidence="2" id="KW-1185">Reference proteome</keyword>
<comment type="caution">
    <text evidence="1">The sequence shown here is derived from an EMBL/GenBank/DDBJ whole genome shotgun (WGS) entry which is preliminary data.</text>
</comment>
<name>A0ACC1NPU2_9HYPO</name>